<keyword evidence="3" id="KW-0238">DNA-binding</keyword>
<feature type="domain" description="HTH merR-type" evidence="5">
    <location>
        <begin position="15"/>
        <end position="83"/>
    </location>
</feature>
<keyword evidence="1" id="KW-0678">Repressor</keyword>
<dbReference type="STRING" id="1291734.FD02_GL000832"/>
<keyword evidence="7" id="KW-1185">Reference proteome</keyword>
<dbReference type="Gene3D" id="1.10.1660.10">
    <property type="match status" value="1"/>
</dbReference>
<dbReference type="PATRIC" id="fig|1291734.4.peg.858"/>
<dbReference type="PANTHER" id="PTHR30204">
    <property type="entry name" value="REDOX-CYCLING DRUG-SENSING TRANSCRIPTIONAL ACTIVATOR SOXR"/>
    <property type="match status" value="1"/>
</dbReference>
<dbReference type="PANTHER" id="PTHR30204:SF65">
    <property type="entry name" value="HTH-TYPE TRANSCRIPTIONAL REGULATOR TNRA"/>
    <property type="match status" value="1"/>
</dbReference>
<dbReference type="Proteomes" id="UP000051804">
    <property type="component" value="Unassembled WGS sequence"/>
</dbReference>
<evidence type="ECO:0000259" key="5">
    <source>
        <dbReference type="PROSITE" id="PS50937"/>
    </source>
</evidence>
<sequence>MSVMAAEEDLRTRHILPISTVMSLTALTARQIRYYEAQGLVQPGRTAGQHRVYSLRDVDVLLAIKSQLADGFSIADIRNLMHPRHQAENSDEAVRQMLRDELLQQSRFAPDAEMRQGFGFRRSGE</sequence>
<comment type="caution">
    <text evidence="6">The sequence shown here is derived from an EMBL/GenBank/DDBJ whole genome shotgun (WGS) entry which is preliminary data.</text>
</comment>
<organism evidence="6 7">
    <name type="scientific">Lacticaseibacillus nasuensis JCM 17158</name>
    <dbReference type="NCBI Taxonomy" id="1291734"/>
    <lineage>
        <taxon>Bacteria</taxon>
        <taxon>Bacillati</taxon>
        <taxon>Bacillota</taxon>
        <taxon>Bacilli</taxon>
        <taxon>Lactobacillales</taxon>
        <taxon>Lactobacillaceae</taxon>
        <taxon>Lacticaseibacillus</taxon>
    </lineage>
</organism>
<protein>
    <submittedName>
        <fullName evidence="6">Glutamine synthetase repressor</fullName>
    </submittedName>
</protein>
<dbReference type="InterPro" id="IPR009061">
    <property type="entry name" value="DNA-bd_dom_put_sf"/>
</dbReference>
<dbReference type="PROSITE" id="PS50937">
    <property type="entry name" value="HTH_MERR_2"/>
    <property type="match status" value="1"/>
</dbReference>
<reference evidence="6 7" key="1">
    <citation type="journal article" date="2015" name="Genome Announc.">
        <title>Expanding the biotechnology potential of lactobacilli through comparative genomics of 213 strains and associated genera.</title>
        <authorList>
            <person name="Sun Z."/>
            <person name="Harris H.M."/>
            <person name="McCann A."/>
            <person name="Guo C."/>
            <person name="Argimon S."/>
            <person name="Zhang W."/>
            <person name="Yang X."/>
            <person name="Jeffery I.B."/>
            <person name="Cooney J.C."/>
            <person name="Kagawa T.F."/>
            <person name="Liu W."/>
            <person name="Song Y."/>
            <person name="Salvetti E."/>
            <person name="Wrobel A."/>
            <person name="Rasinkangas P."/>
            <person name="Parkhill J."/>
            <person name="Rea M.C."/>
            <person name="O'Sullivan O."/>
            <person name="Ritari J."/>
            <person name="Douillard F.P."/>
            <person name="Paul Ross R."/>
            <person name="Yang R."/>
            <person name="Briner A.E."/>
            <person name="Felis G.E."/>
            <person name="de Vos W.M."/>
            <person name="Barrangou R."/>
            <person name="Klaenhammer T.R."/>
            <person name="Caufield P.W."/>
            <person name="Cui Y."/>
            <person name="Zhang H."/>
            <person name="O'Toole P.W."/>
        </authorList>
    </citation>
    <scope>NUCLEOTIDE SEQUENCE [LARGE SCALE GENOMIC DNA]</scope>
    <source>
        <strain evidence="6 7">JCM 17158</strain>
    </source>
</reference>
<evidence type="ECO:0000256" key="4">
    <source>
        <dbReference type="ARBA" id="ARBA00023163"/>
    </source>
</evidence>
<evidence type="ECO:0000256" key="1">
    <source>
        <dbReference type="ARBA" id="ARBA00022491"/>
    </source>
</evidence>
<accession>A0A0R1JT64</accession>
<evidence type="ECO:0000313" key="7">
    <source>
        <dbReference type="Proteomes" id="UP000051804"/>
    </source>
</evidence>
<dbReference type="AlphaFoldDB" id="A0A0R1JT64"/>
<keyword evidence="4" id="KW-0804">Transcription</keyword>
<dbReference type="InterPro" id="IPR047057">
    <property type="entry name" value="MerR_fam"/>
</dbReference>
<dbReference type="GO" id="GO:0003677">
    <property type="term" value="F:DNA binding"/>
    <property type="evidence" value="ECO:0007669"/>
    <property type="project" value="UniProtKB-KW"/>
</dbReference>
<dbReference type="SMART" id="SM00422">
    <property type="entry name" value="HTH_MERR"/>
    <property type="match status" value="1"/>
</dbReference>
<evidence type="ECO:0000256" key="2">
    <source>
        <dbReference type="ARBA" id="ARBA00023015"/>
    </source>
</evidence>
<dbReference type="Pfam" id="PF13411">
    <property type="entry name" value="MerR_1"/>
    <property type="match status" value="1"/>
</dbReference>
<gene>
    <name evidence="6" type="ORF">FD02_GL000832</name>
</gene>
<dbReference type="InterPro" id="IPR000551">
    <property type="entry name" value="MerR-type_HTH_dom"/>
</dbReference>
<dbReference type="CDD" id="cd01105">
    <property type="entry name" value="HTH_GlnR-like"/>
    <property type="match status" value="1"/>
</dbReference>
<evidence type="ECO:0000256" key="3">
    <source>
        <dbReference type="ARBA" id="ARBA00023125"/>
    </source>
</evidence>
<dbReference type="SUPFAM" id="SSF46955">
    <property type="entry name" value="Putative DNA-binding domain"/>
    <property type="match status" value="1"/>
</dbReference>
<keyword evidence="2" id="KW-0805">Transcription regulation</keyword>
<evidence type="ECO:0000313" key="6">
    <source>
        <dbReference type="EMBL" id="KRK74235.1"/>
    </source>
</evidence>
<dbReference type="GO" id="GO:0003700">
    <property type="term" value="F:DNA-binding transcription factor activity"/>
    <property type="evidence" value="ECO:0007669"/>
    <property type="project" value="InterPro"/>
</dbReference>
<proteinExistence type="predicted"/>
<name>A0A0R1JT64_9LACO</name>
<dbReference type="EMBL" id="AZDJ01000001">
    <property type="protein sequence ID" value="KRK74235.1"/>
    <property type="molecule type" value="Genomic_DNA"/>
</dbReference>